<keyword evidence="4" id="KW-1185">Reference proteome</keyword>
<feature type="transmembrane region" description="Helical" evidence="2">
    <location>
        <begin position="394"/>
        <end position="419"/>
    </location>
</feature>
<feature type="transmembrane region" description="Helical" evidence="2">
    <location>
        <begin position="500"/>
        <end position="521"/>
    </location>
</feature>
<dbReference type="InterPro" id="IPR050222">
    <property type="entry name" value="MATE_MdtK"/>
</dbReference>
<comment type="caution">
    <text evidence="3">The sequence shown here is derived from an EMBL/GenBank/DDBJ whole genome shotgun (WGS) entry which is preliminary data.</text>
</comment>
<accession>A0AA88FFZ0</accession>
<evidence type="ECO:0000313" key="3">
    <source>
        <dbReference type="EMBL" id="KAA9327637.1"/>
    </source>
</evidence>
<keyword evidence="2" id="KW-0472">Membrane</keyword>
<feature type="transmembrane region" description="Helical" evidence="2">
    <location>
        <begin position="533"/>
        <end position="552"/>
    </location>
</feature>
<keyword evidence="1" id="KW-0813">Transport</keyword>
<sequence length="576" mass="60697">MREGLVARGAGRVNVPGESTPVPISSCFTPMPRRCSIPRFGSRCTYRPGNTAVGHAIGPVATAPFATRRRAAPAPTHPRLPSRLRKRPLGSNAANAWASLLVSRHTMPAPTHATAAPLTQGPILRALLTLAVPIVLANLLQTGYQLVDAYWVGQLGANAVAAVAVSFPINFLLVALGSGFSVAGSVLVARHFGARNLPAVNHVVAQSLVLTLSLSVLLAVGAYFASPLLLRLIGVGPDIFAEADAFQRVLFLGLPLNFGFLMFQALMRGVGQVRLPLYINMLALALNFLLDPLFIYGYGPLRGLGVAGAALATVSTQALSVVLGFVVLLRGTSGLKLSFRGFRPDTELMLRAFRLGAPSSVDLSARALGLSMMTILATGFGTTVLAAYGIGSRLLALGIIPALGISLACSTLVAQNLGALRPDRARQTARYAIGTSFLGLLLVGAAVYAAAEPLVRFFLTGDETVVVEAVQFVRIAAFSLGFTGVQQSVSGFLRGTGNTLGAMLLTIISTWVLQFPIAWYLAIHTALGFRGLWWSFVVSNALAATLALLWFLRGSWQQADPLQPQADVEALAEEAG</sequence>
<dbReference type="GO" id="GO:0042910">
    <property type="term" value="F:xenobiotic transmembrane transporter activity"/>
    <property type="evidence" value="ECO:0007669"/>
    <property type="project" value="InterPro"/>
</dbReference>
<keyword evidence="2" id="KW-0812">Transmembrane</keyword>
<dbReference type="NCBIfam" id="TIGR00797">
    <property type="entry name" value="matE"/>
    <property type="match status" value="1"/>
</dbReference>
<dbReference type="CDD" id="cd13142">
    <property type="entry name" value="MATE_like_12"/>
    <property type="match status" value="1"/>
</dbReference>
<dbReference type="InterPro" id="IPR002528">
    <property type="entry name" value="MATE_fam"/>
</dbReference>
<feature type="transmembrane region" description="Helical" evidence="2">
    <location>
        <begin position="245"/>
        <end position="263"/>
    </location>
</feature>
<evidence type="ECO:0000256" key="1">
    <source>
        <dbReference type="ARBA" id="ARBA00022448"/>
    </source>
</evidence>
<keyword evidence="2" id="KW-1133">Transmembrane helix</keyword>
<dbReference type="Pfam" id="PF01554">
    <property type="entry name" value="MatE"/>
    <property type="match status" value="2"/>
</dbReference>
<dbReference type="PANTHER" id="PTHR43298:SF2">
    <property type="entry name" value="FMN_FAD EXPORTER YEEO-RELATED"/>
    <property type="match status" value="1"/>
</dbReference>
<evidence type="ECO:0000313" key="4">
    <source>
        <dbReference type="Proteomes" id="UP000326380"/>
    </source>
</evidence>
<proteinExistence type="predicted"/>
<evidence type="ECO:0000256" key="2">
    <source>
        <dbReference type="SAM" id="Phobius"/>
    </source>
</evidence>
<feature type="transmembrane region" description="Helical" evidence="2">
    <location>
        <begin position="275"/>
        <end position="298"/>
    </location>
</feature>
<dbReference type="GO" id="GO:0015297">
    <property type="term" value="F:antiporter activity"/>
    <property type="evidence" value="ECO:0007669"/>
    <property type="project" value="InterPro"/>
</dbReference>
<dbReference type="AlphaFoldDB" id="A0AA88FFZ0"/>
<dbReference type="GO" id="GO:0005886">
    <property type="term" value="C:plasma membrane"/>
    <property type="evidence" value="ECO:0007669"/>
    <property type="project" value="TreeGrafter"/>
</dbReference>
<dbReference type="PANTHER" id="PTHR43298">
    <property type="entry name" value="MULTIDRUG RESISTANCE PROTEIN NORM-RELATED"/>
    <property type="match status" value="1"/>
</dbReference>
<feature type="transmembrane region" description="Helical" evidence="2">
    <location>
        <begin position="304"/>
        <end position="329"/>
    </location>
</feature>
<feature type="transmembrane region" description="Helical" evidence="2">
    <location>
        <begin position="431"/>
        <end position="451"/>
    </location>
</feature>
<feature type="transmembrane region" description="Helical" evidence="2">
    <location>
        <begin position="159"/>
        <end position="188"/>
    </location>
</feature>
<protein>
    <submittedName>
        <fullName evidence="3">MATE family efflux transporter</fullName>
    </submittedName>
</protein>
<name>A0AA88FFZ0_9BACT</name>
<feature type="transmembrane region" description="Helical" evidence="2">
    <location>
        <begin position="471"/>
        <end position="493"/>
    </location>
</feature>
<dbReference type="EMBL" id="VTWU01000006">
    <property type="protein sequence ID" value="KAA9327637.1"/>
    <property type="molecule type" value="Genomic_DNA"/>
</dbReference>
<feature type="transmembrane region" description="Helical" evidence="2">
    <location>
        <begin position="200"/>
        <end position="225"/>
    </location>
</feature>
<dbReference type="Proteomes" id="UP000326380">
    <property type="component" value="Unassembled WGS sequence"/>
</dbReference>
<reference evidence="3 4" key="1">
    <citation type="submission" date="2019-09" db="EMBL/GenBank/DDBJ databases">
        <title>Genome sequence of Hymenobacter sp. M3.</title>
        <authorList>
            <person name="Srinivasan S."/>
        </authorList>
    </citation>
    <scope>NUCLEOTIDE SEQUENCE [LARGE SCALE GENOMIC DNA]</scope>
    <source>
        <strain evidence="3 4">M3</strain>
    </source>
</reference>
<gene>
    <name evidence="3" type="ORF">F0P96_16810</name>
</gene>
<feature type="transmembrane region" description="Helical" evidence="2">
    <location>
        <begin position="367"/>
        <end position="388"/>
    </location>
</feature>
<feature type="transmembrane region" description="Helical" evidence="2">
    <location>
        <begin position="126"/>
        <end position="147"/>
    </location>
</feature>
<organism evidence="3 4">
    <name type="scientific">Hymenobacter busanensis</name>
    <dbReference type="NCBI Taxonomy" id="2607656"/>
    <lineage>
        <taxon>Bacteria</taxon>
        <taxon>Pseudomonadati</taxon>
        <taxon>Bacteroidota</taxon>
        <taxon>Cytophagia</taxon>
        <taxon>Cytophagales</taxon>
        <taxon>Hymenobacteraceae</taxon>
        <taxon>Hymenobacter</taxon>
    </lineage>
</organism>